<dbReference type="PROSITE" id="PS51225">
    <property type="entry name" value="MARVEL"/>
    <property type="match status" value="1"/>
</dbReference>
<comment type="subcellular location">
    <subcellularLocation>
        <location evidence="1">Membrane</location>
        <topology evidence="1">Multi-pass membrane protein</topology>
    </subcellularLocation>
</comment>
<dbReference type="Proteomes" id="UP000036681">
    <property type="component" value="Unplaced"/>
</dbReference>
<dbReference type="InterPro" id="IPR016579">
    <property type="entry name" value="Synaptogyrin"/>
</dbReference>
<accession>A0A9J2Q3N4</accession>
<feature type="transmembrane region" description="Helical" evidence="7">
    <location>
        <begin position="94"/>
        <end position="116"/>
    </location>
</feature>
<feature type="domain" description="MARVEL" evidence="8">
    <location>
        <begin position="21"/>
        <end position="194"/>
    </location>
</feature>
<evidence type="ECO:0000256" key="4">
    <source>
        <dbReference type="ARBA" id="ARBA00022989"/>
    </source>
</evidence>
<dbReference type="GO" id="GO:0031594">
    <property type="term" value="C:neuromuscular junction"/>
    <property type="evidence" value="ECO:0007669"/>
    <property type="project" value="TreeGrafter"/>
</dbReference>
<evidence type="ECO:0000256" key="7">
    <source>
        <dbReference type="SAM" id="Phobius"/>
    </source>
</evidence>
<reference evidence="10" key="1">
    <citation type="submission" date="2023-03" db="UniProtKB">
        <authorList>
            <consortium name="WormBaseParasite"/>
        </authorList>
    </citation>
    <scope>IDENTIFICATION</scope>
</reference>
<dbReference type="PANTHER" id="PTHR10838">
    <property type="entry name" value="SYNAPTOGYRIN"/>
    <property type="match status" value="1"/>
</dbReference>
<evidence type="ECO:0000256" key="3">
    <source>
        <dbReference type="ARBA" id="ARBA00022692"/>
    </source>
</evidence>
<keyword evidence="3 6" id="KW-0812">Transmembrane</keyword>
<dbReference type="WBParaSite" id="ALUE_0001681801-mRNA-1">
    <property type="protein sequence ID" value="ALUE_0001681801-mRNA-1"/>
    <property type="gene ID" value="ALUE_0001681801"/>
</dbReference>
<proteinExistence type="inferred from homology"/>
<keyword evidence="9" id="KW-1185">Reference proteome</keyword>
<feature type="transmembrane region" description="Helical" evidence="7">
    <location>
        <begin position="27"/>
        <end position="44"/>
    </location>
</feature>
<evidence type="ECO:0000313" key="9">
    <source>
        <dbReference type="Proteomes" id="UP000036681"/>
    </source>
</evidence>
<feature type="transmembrane region" description="Helical" evidence="7">
    <location>
        <begin position="128"/>
        <end position="150"/>
    </location>
</feature>
<protein>
    <submittedName>
        <fullName evidence="10">MARVEL domain-containing protein</fullName>
    </submittedName>
</protein>
<organism evidence="9 10">
    <name type="scientific">Ascaris lumbricoides</name>
    <name type="common">Giant roundworm</name>
    <dbReference type="NCBI Taxonomy" id="6252"/>
    <lineage>
        <taxon>Eukaryota</taxon>
        <taxon>Metazoa</taxon>
        <taxon>Ecdysozoa</taxon>
        <taxon>Nematoda</taxon>
        <taxon>Chromadorea</taxon>
        <taxon>Rhabditida</taxon>
        <taxon>Spirurina</taxon>
        <taxon>Ascaridomorpha</taxon>
        <taxon>Ascaridoidea</taxon>
        <taxon>Ascarididae</taxon>
        <taxon>Ascaris</taxon>
    </lineage>
</organism>
<evidence type="ECO:0000256" key="2">
    <source>
        <dbReference type="ARBA" id="ARBA00010252"/>
    </source>
</evidence>
<keyword evidence="5 6" id="KW-0472">Membrane</keyword>
<name>A0A9J2Q3N4_ASCLU</name>
<evidence type="ECO:0000313" key="10">
    <source>
        <dbReference type="WBParaSite" id="ALUE_0001681801-mRNA-1"/>
    </source>
</evidence>
<evidence type="ECO:0000256" key="5">
    <source>
        <dbReference type="ARBA" id="ARBA00023136"/>
    </source>
</evidence>
<evidence type="ECO:0000259" key="8">
    <source>
        <dbReference type="PROSITE" id="PS51225"/>
    </source>
</evidence>
<sequence length="256" mass="27407">MDNIRAYGAGMAGGAFDRSAFMKKPTVIFRFIALVGACSAMILSEDSHSFYGELLQSISGVILWAAISNGGWHEPASGGQSICLYGNSSSACSFGSAMGFFAVAAAILLLIMDARFEKISAIQTRKRVVVMDLAVSAIFAVVFLITFFMLLSKYNSLELDEPYKGSLAKAGIFFALISLAAWGGAAFFAWRRYEEGALTAFAPSYEQEFAPGIGGSDYGYDNSGTGVVVDSYQNAPFTAINTQGSPIDVKHFHQGY</sequence>
<dbReference type="Pfam" id="PF01284">
    <property type="entry name" value="MARVEL"/>
    <property type="match status" value="1"/>
</dbReference>
<feature type="transmembrane region" description="Helical" evidence="7">
    <location>
        <begin position="170"/>
        <end position="190"/>
    </location>
</feature>
<keyword evidence="4 7" id="KW-1133">Transmembrane helix</keyword>
<dbReference type="AlphaFoldDB" id="A0A9J2Q3N4"/>
<dbReference type="GO" id="GO:0030672">
    <property type="term" value="C:synaptic vesicle membrane"/>
    <property type="evidence" value="ECO:0007669"/>
    <property type="project" value="TreeGrafter"/>
</dbReference>
<dbReference type="PANTHER" id="PTHR10838:SF20">
    <property type="entry name" value="SYNAPTOGYRIN"/>
    <property type="match status" value="1"/>
</dbReference>
<dbReference type="InterPro" id="IPR008253">
    <property type="entry name" value="Marvel"/>
</dbReference>
<evidence type="ECO:0000256" key="6">
    <source>
        <dbReference type="PROSITE-ProRule" id="PRU00581"/>
    </source>
</evidence>
<evidence type="ECO:0000256" key="1">
    <source>
        <dbReference type="ARBA" id="ARBA00004141"/>
    </source>
</evidence>
<comment type="similarity">
    <text evidence="2">Belongs to the synaptogyrin family.</text>
</comment>